<dbReference type="EMBL" id="QREG01000002">
    <property type="protein sequence ID" value="REE02053.1"/>
    <property type="molecule type" value="Genomic_DNA"/>
</dbReference>
<dbReference type="RefSeq" id="WP_115866591.1">
    <property type="nucleotide sequence ID" value="NZ_QREG01000002.1"/>
</dbReference>
<accession>A0A3D9L9X0</accession>
<name>A0A3D9L9X0_MARFU</name>
<dbReference type="Proteomes" id="UP000256779">
    <property type="component" value="Unassembled WGS sequence"/>
</dbReference>
<evidence type="ECO:0000313" key="1">
    <source>
        <dbReference type="EMBL" id="REE02053.1"/>
    </source>
</evidence>
<comment type="caution">
    <text evidence="1">The sequence shown here is derived from an EMBL/GenBank/DDBJ whole genome shotgun (WGS) entry which is preliminary data.</text>
</comment>
<reference evidence="1 2" key="1">
    <citation type="submission" date="2018-07" db="EMBL/GenBank/DDBJ databases">
        <title>Genomic Encyclopedia of Type Strains, Phase IV (KMG-IV): sequencing the most valuable type-strain genomes for metagenomic binning, comparative biology and taxonomic classification.</title>
        <authorList>
            <person name="Goeker M."/>
        </authorList>
    </citation>
    <scope>NUCLEOTIDE SEQUENCE [LARGE SCALE GENOMIC DNA]</scope>
    <source>
        <strain evidence="1 2">DSM 4134</strain>
    </source>
</reference>
<keyword evidence="2" id="KW-1185">Reference proteome</keyword>
<protein>
    <submittedName>
        <fullName evidence="1">Uncharacterized protein</fullName>
    </submittedName>
</protein>
<dbReference type="OrthoDB" id="647165at2"/>
<organism evidence="1 2">
    <name type="scientific">Marinoscillum furvescens DSM 4134</name>
    <dbReference type="NCBI Taxonomy" id="1122208"/>
    <lineage>
        <taxon>Bacteria</taxon>
        <taxon>Pseudomonadati</taxon>
        <taxon>Bacteroidota</taxon>
        <taxon>Cytophagia</taxon>
        <taxon>Cytophagales</taxon>
        <taxon>Reichenbachiellaceae</taxon>
        <taxon>Marinoscillum</taxon>
    </lineage>
</organism>
<dbReference type="AlphaFoldDB" id="A0A3D9L9X0"/>
<gene>
    <name evidence="1" type="ORF">C7460_10273</name>
</gene>
<proteinExistence type="predicted"/>
<sequence length="304" mass="34257">MSIFPKRALPGQTVTIHWNFNISHLSDVHICPWVRIGVKSPTGHVTMLFEGHVLGIPTPANAPDKPSNQLKYLNKNLPLLIIAEYLSGQHSPEKLAGILQNIQSGRHYYFPYTLPDDAPLGRYTLVSEVYNGGEVRHSKTAQDDFFFVENVSLKDIHTSPEGKIATVVNHSPEPTPVKIVACSYLKREQLETDVQVFELAGFEEKKILLLKPYNYLLYNEERKVVPLQESAKCFVRNQQVSQLLKQNGDMFLLNGNKDGYRLTAAAAELWKKADGMLTDSHLSDPQLKVLEELQAEGLIQELKL</sequence>
<evidence type="ECO:0000313" key="2">
    <source>
        <dbReference type="Proteomes" id="UP000256779"/>
    </source>
</evidence>